<sequence>MADTTIEVRFEQFEETICVPVSSVSTIEDVIKYVCKTRVDIDYNNYYLASEKNDEMLDNNKTLKETNIPAIDDPELRLRMKTSTGKQRKSVDVIKKIGVDPQTLADDIRCNNIDPNNAEVSFRDTSEFS</sequence>
<dbReference type="EMBL" id="CAJOBB010000646">
    <property type="protein sequence ID" value="CAF3722791.1"/>
    <property type="molecule type" value="Genomic_DNA"/>
</dbReference>
<dbReference type="Proteomes" id="UP000663891">
    <property type="component" value="Unassembled WGS sequence"/>
</dbReference>
<evidence type="ECO:0000313" key="5">
    <source>
        <dbReference type="Proteomes" id="UP000663860"/>
    </source>
</evidence>
<organism evidence="2 5">
    <name type="scientific">Adineta steineri</name>
    <dbReference type="NCBI Taxonomy" id="433720"/>
    <lineage>
        <taxon>Eukaryota</taxon>
        <taxon>Metazoa</taxon>
        <taxon>Spiralia</taxon>
        <taxon>Gnathifera</taxon>
        <taxon>Rotifera</taxon>
        <taxon>Eurotatoria</taxon>
        <taxon>Bdelloidea</taxon>
        <taxon>Adinetida</taxon>
        <taxon>Adinetidae</taxon>
        <taxon>Adineta</taxon>
    </lineage>
</organism>
<evidence type="ECO:0000313" key="1">
    <source>
        <dbReference type="EMBL" id="CAF1208061.1"/>
    </source>
</evidence>
<evidence type="ECO:0000313" key="3">
    <source>
        <dbReference type="EMBL" id="CAF3722791.1"/>
    </source>
</evidence>
<dbReference type="Proteomes" id="UP000663860">
    <property type="component" value="Unassembled WGS sequence"/>
</dbReference>
<proteinExistence type="predicted"/>
<dbReference type="OrthoDB" id="10274891at2759"/>
<reference evidence="2" key="1">
    <citation type="submission" date="2021-02" db="EMBL/GenBank/DDBJ databases">
        <authorList>
            <person name="Nowell W R."/>
        </authorList>
    </citation>
    <scope>NUCLEOTIDE SEQUENCE</scope>
</reference>
<protein>
    <submittedName>
        <fullName evidence="2">Uncharacterized protein</fullName>
    </submittedName>
</protein>
<dbReference type="EMBL" id="CAJNOE010000460">
    <property type="protein sequence ID" value="CAF1226764.1"/>
    <property type="molecule type" value="Genomic_DNA"/>
</dbReference>
<gene>
    <name evidence="2" type="ORF">IZO911_LOCUS30021</name>
    <name evidence="3" type="ORF">KXQ929_LOCUS12522</name>
    <name evidence="4" type="ORF">OKA104_LOCUS31548</name>
    <name evidence="1" type="ORF">VCS650_LOCUS26019</name>
</gene>
<evidence type="ECO:0000313" key="4">
    <source>
        <dbReference type="EMBL" id="CAF4030542.1"/>
    </source>
</evidence>
<accession>A0A814YA87</accession>
<comment type="caution">
    <text evidence="2">The sequence shown here is derived from an EMBL/GenBank/DDBJ whole genome shotgun (WGS) entry which is preliminary data.</text>
</comment>
<evidence type="ECO:0000313" key="2">
    <source>
        <dbReference type="EMBL" id="CAF1226764.1"/>
    </source>
</evidence>
<dbReference type="EMBL" id="CAJOAY010003604">
    <property type="protein sequence ID" value="CAF4030542.1"/>
    <property type="molecule type" value="Genomic_DNA"/>
</dbReference>
<dbReference type="Proteomes" id="UP000663881">
    <property type="component" value="Unassembled WGS sequence"/>
</dbReference>
<name>A0A814YA87_9BILA</name>
<dbReference type="AlphaFoldDB" id="A0A814YA87"/>
<dbReference type="EMBL" id="CAJNON010000342">
    <property type="protein sequence ID" value="CAF1208061.1"/>
    <property type="molecule type" value="Genomic_DNA"/>
</dbReference>
<dbReference type="Proteomes" id="UP000663868">
    <property type="component" value="Unassembled WGS sequence"/>
</dbReference>